<dbReference type="Pfam" id="PF01047">
    <property type="entry name" value="MarR"/>
    <property type="match status" value="1"/>
</dbReference>
<gene>
    <name evidence="2" type="ORF">H7J73_04170</name>
</gene>
<proteinExistence type="predicted"/>
<keyword evidence="3" id="KW-1185">Reference proteome</keyword>
<feature type="domain" description="HTH marR-type" evidence="1">
    <location>
        <begin position="11"/>
        <end position="143"/>
    </location>
</feature>
<sequence length="150" mass="16182">MGRDRERAERYVELADRVLAVARAVKARDYGDPQVVRLNATEISVMRFIDQHPGCGPSAVATAVGLQRSNLSKALRALEAKGMVAREVDATDNRHAALRPTPRAAENLARLQRSWIGLLGAAGDTVSDADLETAVQVLRTLDDALAARLA</sequence>
<dbReference type="SUPFAM" id="SSF46785">
    <property type="entry name" value="Winged helix' DNA-binding domain"/>
    <property type="match status" value="1"/>
</dbReference>
<evidence type="ECO:0000259" key="1">
    <source>
        <dbReference type="PROSITE" id="PS50995"/>
    </source>
</evidence>
<dbReference type="PANTHER" id="PTHR33164:SF57">
    <property type="entry name" value="MARR-FAMILY TRANSCRIPTIONAL REGULATOR"/>
    <property type="match status" value="1"/>
</dbReference>
<protein>
    <submittedName>
        <fullName evidence="2">MarR family transcriptional regulator</fullName>
    </submittedName>
</protein>
<reference evidence="2 3" key="1">
    <citation type="journal article" date="2022" name="BMC Genomics">
        <title>Comparative genome analysis of mycobacteria focusing on tRNA and non-coding RNA.</title>
        <authorList>
            <person name="Behra P.R.K."/>
            <person name="Pettersson B.M.F."/>
            <person name="Ramesh M."/>
            <person name="Das S."/>
            <person name="Dasgupta S."/>
            <person name="Kirsebom L.A."/>
        </authorList>
    </citation>
    <scope>NUCLEOTIDE SEQUENCE [LARGE SCALE GENOMIC DNA]</scope>
    <source>
        <strain evidence="2 3">DSM 44078</strain>
    </source>
</reference>
<dbReference type="InterPro" id="IPR036390">
    <property type="entry name" value="WH_DNA-bd_sf"/>
</dbReference>
<name>A0ABT3C6Z7_9MYCO</name>
<organism evidence="2 3">
    <name type="scientific">Mycolicibacterium komossense</name>
    <dbReference type="NCBI Taxonomy" id="1779"/>
    <lineage>
        <taxon>Bacteria</taxon>
        <taxon>Bacillati</taxon>
        <taxon>Actinomycetota</taxon>
        <taxon>Actinomycetes</taxon>
        <taxon>Mycobacteriales</taxon>
        <taxon>Mycobacteriaceae</taxon>
        <taxon>Mycolicibacterium</taxon>
    </lineage>
</organism>
<dbReference type="InterPro" id="IPR039422">
    <property type="entry name" value="MarR/SlyA-like"/>
</dbReference>
<comment type="caution">
    <text evidence="2">The sequence shown here is derived from an EMBL/GenBank/DDBJ whole genome shotgun (WGS) entry which is preliminary data.</text>
</comment>
<dbReference type="Gene3D" id="1.10.10.10">
    <property type="entry name" value="Winged helix-like DNA-binding domain superfamily/Winged helix DNA-binding domain"/>
    <property type="match status" value="1"/>
</dbReference>
<dbReference type="RefSeq" id="WP_264065964.1">
    <property type="nucleotide sequence ID" value="NZ_JACKTY010000012.1"/>
</dbReference>
<dbReference type="PANTHER" id="PTHR33164">
    <property type="entry name" value="TRANSCRIPTIONAL REGULATOR, MARR FAMILY"/>
    <property type="match status" value="1"/>
</dbReference>
<dbReference type="Proteomes" id="UP001526201">
    <property type="component" value="Unassembled WGS sequence"/>
</dbReference>
<evidence type="ECO:0000313" key="2">
    <source>
        <dbReference type="EMBL" id="MCV7225231.1"/>
    </source>
</evidence>
<dbReference type="SMART" id="SM00347">
    <property type="entry name" value="HTH_MARR"/>
    <property type="match status" value="1"/>
</dbReference>
<dbReference type="InterPro" id="IPR036388">
    <property type="entry name" value="WH-like_DNA-bd_sf"/>
</dbReference>
<dbReference type="PROSITE" id="PS50995">
    <property type="entry name" value="HTH_MARR_2"/>
    <property type="match status" value="1"/>
</dbReference>
<dbReference type="InterPro" id="IPR000835">
    <property type="entry name" value="HTH_MarR-typ"/>
</dbReference>
<evidence type="ECO:0000313" key="3">
    <source>
        <dbReference type="Proteomes" id="UP001526201"/>
    </source>
</evidence>
<dbReference type="EMBL" id="JACKTY010000012">
    <property type="protein sequence ID" value="MCV7225231.1"/>
    <property type="molecule type" value="Genomic_DNA"/>
</dbReference>
<accession>A0ABT3C6Z7</accession>